<dbReference type="Proteomes" id="UP001170954">
    <property type="component" value="Unassembled WGS sequence"/>
</dbReference>
<dbReference type="EMBL" id="JACAGK010000037">
    <property type="protein sequence ID" value="MDM1049112.1"/>
    <property type="molecule type" value="Genomic_DNA"/>
</dbReference>
<reference evidence="1" key="2">
    <citation type="journal article" date="2022" name="Sci. Total Environ.">
        <title>Prevalence, transmission, and molecular epidemiology of tet(X)-positive bacteria among humans, animals, and environmental niches in China: An epidemiological, and genomic-based study.</title>
        <authorList>
            <person name="Dong N."/>
            <person name="Zeng Y."/>
            <person name="Cai C."/>
            <person name="Sun C."/>
            <person name="Lu J."/>
            <person name="Liu C."/>
            <person name="Zhou H."/>
            <person name="Sun Q."/>
            <person name="Shu L."/>
            <person name="Wang H."/>
            <person name="Wang Y."/>
            <person name="Wang S."/>
            <person name="Wu C."/>
            <person name="Chan E.W."/>
            <person name="Chen G."/>
            <person name="Shen Z."/>
            <person name="Chen S."/>
            <person name="Zhang R."/>
        </authorList>
    </citation>
    <scope>NUCLEOTIDE SEQUENCE</scope>
    <source>
        <strain evidence="1">R1692</strain>
    </source>
</reference>
<comment type="caution">
    <text evidence="1">The sequence shown here is derived from an EMBL/GenBank/DDBJ whole genome shotgun (WGS) entry which is preliminary data.</text>
</comment>
<evidence type="ECO:0000313" key="2">
    <source>
        <dbReference type="Proteomes" id="UP001170954"/>
    </source>
</evidence>
<name>A0ABT7NPE3_9SPHI</name>
<organism evidence="1 2">
    <name type="scientific">Sphingobacterium hotanense</name>
    <dbReference type="NCBI Taxonomy" id="649196"/>
    <lineage>
        <taxon>Bacteria</taxon>
        <taxon>Pseudomonadati</taxon>
        <taxon>Bacteroidota</taxon>
        <taxon>Sphingobacteriia</taxon>
        <taxon>Sphingobacteriales</taxon>
        <taxon>Sphingobacteriaceae</taxon>
        <taxon>Sphingobacterium</taxon>
    </lineage>
</organism>
<protein>
    <submittedName>
        <fullName evidence="1">Uncharacterized protein</fullName>
    </submittedName>
</protein>
<dbReference type="RefSeq" id="WP_286651658.1">
    <property type="nucleotide sequence ID" value="NZ_JACAGK010000037.1"/>
</dbReference>
<sequence>MGIIAGCTPRNETPNIEGDTYLVDLNFSGFETRVRPITSGQADEHSKALKTQARNVDEYPTTLYYWSFDAASLLSDYYQQSAIALSFFPASTAHSFLNGFPNSAVSNKLLEARVVSAFILPIPAAGIRRLDKLNVELGLSKYSALGVELEYGFYRTSVLSLVGKQITIPKEQLDFRKNTLSFDLSDLSFQDKDTMYLYLSVNRGQYSDNKNFNRSRSGVWIDNIRVSGIRNVRNDKLKNDIHYFIFDQKNNLIVDRGSFDAKNSAQSLRVELPFGEYSTATVYKNSVNDPFFPEVINTKNDFYLRDSMGLDGRIFGSIDTFKVNRSFSQKIALRRAYSQIRFEFTDVVAPSRVTQLRVYPAHHRYTWNPFSIVLPAAVESKPRKPYLIDLNAVRERTVVFNEFLGLEAMERDLKYKVEVMEEEKVLRTFEVQGTSRNNMQLVFKGPLLPPTTGFGGFEVSLQEEWDGEKVIQFDHD</sequence>
<reference evidence="1" key="1">
    <citation type="submission" date="2020-06" db="EMBL/GenBank/DDBJ databases">
        <authorList>
            <person name="Dong N."/>
        </authorList>
    </citation>
    <scope>NUCLEOTIDE SEQUENCE</scope>
    <source>
        <strain evidence="1">R1692</strain>
    </source>
</reference>
<accession>A0ABT7NPE3</accession>
<gene>
    <name evidence="1" type="ORF">HX018_12790</name>
</gene>
<proteinExistence type="predicted"/>
<keyword evidence="2" id="KW-1185">Reference proteome</keyword>
<evidence type="ECO:0000313" key="1">
    <source>
        <dbReference type="EMBL" id="MDM1049112.1"/>
    </source>
</evidence>